<dbReference type="OrthoDB" id="275637at2759"/>
<dbReference type="EMBL" id="JAPQKR010000008">
    <property type="protein sequence ID" value="KAJ5212428.1"/>
    <property type="molecule type" value="Genomic_DNA"/>
</dbReference>
<dbReference type="InterPro" id="IPR036013">
    <property type="entry name" value="Band_7/SPFH_dom_sf"/>
</dbReference>
<keyword evidence="4" id="KW-0496">Mitochondrion</keyword>
<dbReference type="GeneID" id="83178437"/>
<evidence type="ECO:0000313" key="11">
    <source>
        <dbReference type="Proteomes" id="UP001150904"/>
    </source>
</evidence>
<dbReference type="PRINTS" id="PR00679">
    <property type="entry name" value="PROHIBITIN"/>
</dbReference>
<evidence type="ECO:0000256" key="7">
    <source>
        <dbReference type="ARBA" id="ARBA00066275"/>
    </source>
</evidence>
<dbReference type="Gene3D" id="3.30.479.30">
    <property type="entry name" value="Band 7 domain"/>
    <property type="match status" value="1"/>
</dbReference>
<protein>
    <recommendedName>
        <fullName evidence="8">Prohibitin</fullName>
    </recommendedName>
</protein>
<dbReference type="SUPFAM" id="SSF117892">
    <property type="entry name" value="Band 7/SPFH domain"/>
    <property type="match status" value="1"/>
</dbReference>
<evidence type="ECO:0000256" key="5">
    <source>
        <dbReference type="ARBA" id="ARBA00023136"/>
    </source>
</evidence>
<feature type="domain" description="Band 7" evidence="9">
    <location>
        <begin position="54"/>
        <end position="215"/>
    </location>
</feature>
<name>A0A9W9N3D1_9EURO</name>
<comment type="function">
    <text evidence="6">Prohibitin probably acts as a holdase/unfoldase for the stabilization of newly synthesized mitochondrial proteins. Involved in mitophagy. Required for the switch to necrotrophic growth.</text>
</comment>
<gene>
    <name evidence="10" type="ORF">N7498_004074</name>
</gene>
<comment type="subcellular location">
    <subcellularLocation>
        <location evidence="1 8">Mitochondrion inner membrane</location>
    </subcellularLocation>
</comment>
<dbReference type="GO" id="GO:0000423">
    <property type="term" value="P:mitophagy"/>
    <property type="evidence" value="ECO:0007669"/>
    <property type="project" value="UniProtKB-ARBA"/>
</dbReference>
<evidence type="ECO:0000256" key="2">
    <source>
        <dbReference type="ARBA" id="ARBA00009658"/>
    </source>
</evidence>
<dbReference type="InterPro" id="IPR001107">
    <property type="entry name" value="Band_7"/>
</dbReference>
<accession>A0A9W9N3D1</accession>
<evidence type="ECO:0000256" key="3">
    <source>
        <dbReference type="ARBA" id="ARBA00022792"/>
    </source>
</evidence>
<dbReference type="FunFam" id="3.30.479.30:FF:000001">
    <property type="entry name" value="Prohibitin 2"/>
    <property type="match status" value="1"/>
</dbReference>
<keyword evidence="3 8" id="KW-0999">Mitochondrion inner membrane</keyword>
<dbReference type="PANTHER" id="PTHR23222">
    <property type="entry name" value="PROHIBITIN"/>
    <property type="match status" value="1"/>
</dbReference>
<dbReference type="RefSeq" id="XP_058310598.1">
    <property type="nucleotide sequence ID" value="XM_058451136.1"/>
</dbReference>
<evidence type="ECO:0000259" key="9">
    <source>
        <dbReference type="SMART" id="SM00244"/>
    </source>
</evidence>
<dbReference type="Pfam" id="PF01145">
    <property type="entry name" value="Band_7"/>
    <property type="match status" value="1"/>
</dbReference>
<dbReference type="SMART" id="SM00244">
    <property type="entry name" value="PHB"/>
    <property type="match status" value="1"/>
</dbReference>
<dbReference type="CDD" id="cd03401">
    <property type="entry name" value="SPFH_prohibitin"/>
    <property type="match status" value="1"/>
</dbReference>
<evidence type="ECO:0000256" key="1">
    <source>
        <dbReference type="ARBA" id="ARBA00004273"/>
    </source>
</evidence>
<dbReference type="AlphaFoldDB" id="A0A9W9N3D1"/>
<dbReference type="Proteomes" id="UP001150904">
    <property type="component" value="Unassembled WGS sequence"/>
</dbReference>
<evidence type="ECO:0000313" key="10">
    <source>
        <dbReference type="EMBL" id="KAJ5212428.1"/>
    </source>
</evidence>
<dbReference type="GO" id="GO:0007005">
    <property type="term" value="P:mitochondrion organization"/>
    <property type="evidence" value="ECO:0007669"/>
    <property type="project" value="TreeGrafter"/>
</dbReference>
<comment type="subunit">
    <text evidence="7">The mitochondrial prohibitin complex consists of two subunits (PHB1 and PHB2). The subunits assemble into a membrane-associated ring-shaped supercomplex of approximately 1 mDa. Interacts with ATG24/SNX4; the interaction is direct and plays a role in mitophagy.</text>
</comment>
<proteinExistence type="inferred from homology"/>
<keyword evidence="11" id="KW-1185">Reference proteome</keyword>
<reference evidence="10" key="1">
    <citation type="submission" date="2022-12" db="EMBL/GenBank/DDBJ databases">
        <authorList>
            <person name="Petersen C."/>
        </authorList>
    </citation>
    <scope>NUCLEOTIDE SEQUENCE</scope>
    <source>
        <strain evidence="10">IBT 15544</strain>
    </source>
</reference>
<organism evidence="10 11">
    <name type="scientific">Penicillium cinerascens</name>
    <dbReference type="NCBI Taxonomy" id="70096"/>
    <lineage>
        <taxon>Eukaryota</taxon>
        <taxon>Fungi</taxon>
        <taxon>Dikarya</taxon>
        <taxon>Ascomycota</taxon>
        <taxon>Pezizomycotina</taxon>
        <taxon>Eurotiomycetes</taxon>
        <taxon>Eurotiomycetidae</taxon>
        <taxon>Eurotiales</taxon>
        <taxon>Aspergillaceae</taxon>
        <taxon>Penicillium</taxon>
    </lineage>
</organism>
<comment type="caution">
    <text evidence="10">The sequence shown here is derived from an EMBL/GenBank/DDBJ whole genome shotgun (WGS) entry which is preliminary data.</text>
</comment>
<sequence>MSQNQREAWERVQLMLQKRKGNFGGFPGGGGRGGMGLAGTLIILGIGTWAASNALFNVDGGHRAIKYSRLSGVRKEIYSEGTHIRIPWFETPIIYDVRAKPRNIASLTGTKDLQMVNITCRVLSRPRVDALPQIYRTLGQDFDERVLPSIVNEVLKSVVAQFNASQLITQRENVARLVRENLARRAARFNIALDDVSLTHLTFSPRIYRRHKARQEKQAFIVRAQGEARSAQLIGDAIKKSKSYIELRKIENARQIATILQESGGRNKLYLDNQGLGLNVHASTEDGN</sequence>
<evidence type="ECO:0000256" key="4">
    <source>
        <dbReference type="ARBA" id="ARBA00023128"/>
    </source>
</evidence>
<dbReference type="PANTHER" id="PTHR23222:SF1">
    <property type="entry name" value="PROHIBITIN-2"/>
    <property type="match status" value="1"/>
</dbReference>
<dbReference type="InterPro" id="IPR000163">
    <property type="entry name" value="Prohibitin"/>
</dbReference>
<reference evidence="10" key="2">
    <citation type="journal article" date="2023" name="IMA Fungus">
        <title>Comparative genomic study of the Penicillium genus elucidates a diverse pangenome and 15 lateral gene transfer events.</title>
        <authorList>
            <person name="Petersen C."/>
            <person name="Sorensen T."/>
            <person name="Nielsen M.R."/>
            <person name="Sondergaard T.E."/>
            <person name="Sorensen J.L."/>
            <person name="Fitzpatrick D.A."/>
            <person name="Frisvad J.C."/>
            <person name="Nielsen K.L."/>
        </authorList>
    </citation>
    <scope>NUCLEOTIDE SEQUENCE</scope>
    <source>
        <strain evidence="10">IBT 15544</strain>
    </source>
</reference>
<evidence type="ECO:0000256" key="8">
    <source>
        <dbReference type="RuleBase" id="RU366048"/>
    </source>
</evidence>
<comment type="similarity">
    <text evidence="2 8">Belongs to the prohibitin family.</text>
</comment>
<dbReference type="GO" id="GO:0035632">
    <property type="term" value="C:mitochondrial prohibitin complex"/>
    <property type="evidence" value="ECO:0007669"/>
    <property type="project" value="UniProtKB-ARBA"/>
</dbReference>
<evidence type="ECO:0000256" key="6">
    <source>
        <dbReference type="ARBA" id="ARBA00053189"/>
    </source>
</evidence>
<keyword evidence="5" id="KW-0472">Membrane</keyword>